<dbReference type="InterPro" id="IPR052183">
    <property type="entry name" value="IS_Transposase"/>
</dbReference>
<organism evidence="2 3">
    <name type="scientific">Phaeobacter gallaeciensis</name>
    <dbReference type="NCBI Taxonomy" id="60890"/>
    <lineage>
        <taxon>Bacteria</taxon>
        <taxon>Pseudomonadati</taxon>
        <taxon>Pseudomonadota</taxon>
        <taxon>Alphaproteobacteria</taxon>
        <taxon>Rhodobacterales</taxon>
        <taxon>Roseobacteraceae</taxon>
        <taxon>Phaeobacter</taxon>
    </lineage>
</organism>
<keyword evidence="2" id="KW-0614">Plasmid</keyword>
<name>A0AAC9ZD48_9RHOB</name>
<sequence>MLVQKQRNAKAASQFLKRLIDRFGTSRVVITDKLRNYIRPLRNLAANADHRAHKGLNNRIGASHGPIRKREKLMGRFKSPGQAQSFLAAHDQINTIFRPRRYRLTAKSYCHAGDDAFDLWNGYALEMTA</sequence>
<evidence type="ECO:0000313" key="3">
    <source>
        <dbReference type="Proteomes" id="UP000217545"/>
    </source>
</evidence>
<dbReference type="PANTHER" id="PTHR35528">
    <property type="entry name" value="BLL1675 PROTEIN"/>
    <property type="match status" value="1"/>
</dbReference>
<evidence type="ECO:0000313" key="2">
    <source>
        <dbReference type="EMBL" id="ATF08062.1"/>
    </source>
</evidence>
<feature type="domain" description="DDE" evidence="1">
    <location>
        <begin position="1"/>
        <end position="98"/>
    </location>
</feature>
<dbReference type="AlphaFoldDB" id="A0AAC9ZD48"/>
<proteinExistence type="predicted"/>
<reference evidence="2 3" key="1">
    <citation type="journal article" date="2017" name="Front. Microbiol.">
        <title>Phaeobacter piscinae sp. nov., a species of the Roseobacter group and potential aquaculture probiont.</title>
        <authorList>
            <person name="Sonnenschein E.C."/>
            <person name="Phippen C.B.W."/>
            <person name="Nielsen K.F."/>
            <person name="Mateiu R.V."/>
            <person name="Melchiorsen J."/>
            <person name="Gram L."/>
            <person name="Overmann J."/>
            <person name="Freese H.M."/>
        </authorList>
    </citation>
    <scope>NUCLEOTIDE SEQUENCE [LARGE SCALE GENOMIC DNA]</scope>
    <source>
        <strain evidence="2 3">P63</strain>
    </source>
</reference>
<dbReference type="InterPro" id="IPR032874">
    <property type="entry name" value="DDE_dom"/>
</dbReference>
<gene>
    <name evidence="2" type="ORF">PhaeoP63_04030</name>
</gene>
<dbReference type="Proteomes" id="UP000217545">
    <property type="component" value="Plasmid pP63_b"/>
</dbReference>
<dbReference type="PANTHER" id="PTHR35528:SF3">
    <property type="entry name" value="BLL1675 PROTEIN"/>
    <property type="match status" value="1"/>
</dbReference>
<dbReference type="EMBL" id="CP010786">
    <property type="protein sequence ID" value="ATF08062.1"/>
    <property type="molecule type" value="Genomic_DNA"/>
</dbReference>
<geneLocation type="plasmid" evidence="3">
    <name>pp63_b</name>
</geneLocation>
<evidence type="ECO:0000259" key="1">
    <source>
        <dbReference type="Pfam" id="PF13610"/>
    </source>
</evidence>
<dbReference type="Pfam" id="PF13610">
    <property type="entry name" value="DDE_Tnp_IS240"/>
    <property type="match status" value="1"/>
</dbReference>
<accession>A0AAC9ZD48</accession>
<protein>
    <submittedName>
        <fullName evidence="2">Transposase</fullName>
    </submittedName>
</protein>